<protein>
    <submittedName>
        <fullName evidence="1">Uncharacterized protein</fullName>
    </submittedName>
</protein>
<comment type="caution">
    <text evidence="1">The sequence shown here is derived from an EMBL/GenBank/DDBJ whole genome shotgun (WGS) entry which is preliminary data.</text>
</comment>
<evidence type="ECO:0000313" key="2">
    <source>
        <dbReference type="Proteomes" id="UP001501447"/>
    </source>
</evidence>
<organism evidence="1 2">
    <name type="scientific">Streptomyces axinellae</name>
    <dbReference type="NCBI Taxonomy" id="552788"/>
    <lineage>
        <taxon>Bacteria</taxon>
        <taxon>Bacillati</taxon>
        <taxon>Actinomycetota</taxon>
        <taxon>Actinomycetes</taxon>
        <taxon>Kitasatosporales</taxon>
        <taxon>Streptomycetaceae</taxon>
        <taxon>Streptomyces</taxon>
    </lineage>
</organism>
<evidence type="ECO:0000313" key="1">
    <source>
        <dbReference type="EMBL" id="GAA2630083.1"/>
    </source>
</evidence>
<dbReference type="RefSeq" id="WP_344568991.1">
    <property type="nucleotide sequence ID" value="NZ_BAAARJ010000018.1"/>
</dbReference>
<name>A0ABN3QMI0_9ACTN</name>
<dbReference type="EMBL" id="BAAARJ010000018">
    <property type="protein sequence ID" value="GAA2630083.1"/>
    <property type="molecule type" value="Genomic_DNA"/>
</dbReference>
<accession>A0ABN3QMI0</accession>
<dbReference type="Proteomes" id="UP001501447">
    <property type="component" value="Unassembled WGS sequence"/>
</dbReference>
<reference evidence="1 2" key="1">
    <citation type="journal article" date="2019" name="Int. J. Syst. Evol. Microbiol.">
        <title>The Global Catalogue of Microorganisms (GCM) 10K type strain sequencing project: providing services to taxonomists for standard genome sequencing and annotation.</title>
        <authorList>
            <consortium name="The Broad Institute Genomics Platform"/>
            <consortium name="The Broad Institute Genome Sequencing Center for Infectious Disease"/>
            <person name="Wu L."/>
            <person name="Ma J."/>
        </authorList>
    </citation>
    <scope>NUCLEOTIDE SEQUENCE [LARGE SCALE GENOMIC DNA]</scope>
    <source>
        <strain evidence="1 2">JCM 16373</strain>
    </source>
</reference>
<keyword evidence="2" id="KW-1185">Reference proteome</keyword>
<proteinExistence type="predicted"/>
<sequence length="75" mass="8405">MSDHHIPDGPIESSPTDYMPNADQRALVRETLTNAGVELGSWDERMVEWVGGWDWTVVAVIVSWLRRASQGGDRP</sequence>
<gene>
    <name evidence="1" type="ORF">GCM10009863_51940</name>
</gene>